<feature type="transmembrane region" description="Helical" evidence="5">
    <location>
        <begin position="65"/>
        <end position="94"/>
    </location>
</feature>
<feature type="transmembrane region" description="Helical" evidence="5">
    <location>
        <begin position="400"/>
        <end position="419"/>
    </location>
</feature>
<feature type="transmembrane region" description="Helical" evidence="5">
    <location>
        <begin position="425"/>
        <end position="447"/>
    </location>
</feature>
<organism evidence="6 7">
    <name type="scientific">Eiseniibacteriota bacterium</name>
    <dbReference type="NCBI Taxonomy" id="2212470"/>
    <lineage>
        <taxon>Bacteria</taxon>
        <taxon>Candidatus Eiseniibacteriota</taxon>
    </lineage>
</organism>
<evidence type="ECO:0000313" key="7">
    <source>
        <dbReference type="Proteomes" id="UP000777784"/>
    </source>
</evidence>
<keyword evidence="2 5" id="KW-0812">Transmembrane</keyword>
<evidence type="ECO:0000313" key="6">
    <source>
        <dbReference type="EMBL" id="MBU2691066.1"/>
    </source>
</evidence>
<proteinExistence type="predicted"/>
<feature type="transmembrane region" description="Helical" evidence="5">
    <location>
        <begin position="459"/>
        <end position="482"/>
    </location>
</feature>
<feature type="transmembrane region" description="Helical" evidence="5">
    <location>
        <begin position="244"/>
        <end position="264"/>
    </location>
</feature>
<evidence type="ECO:0000256" key="4">
    <source>
        <dbReference type="ARBA" id="ARBA00023136"/>
    </source>
</evidence>
<evidence type="ECO:0000256" key="3">
    <source>
        <dbReference type="ARBA" id="ARBA00022989"/>
    </source>
</evidence>
<dbReference type="GO" id="GO:0008514">
    <property type="term" value="F:organic anion transmembrane transporter activity"/>
    <property type="evidence" value="ECO:0007669"/>
    <property type="project" value="UniProtKB-ARBA"/>
</dbReference>
<comment type="subcellular location">
    <subcellularLocation>
        <location evidence="1">Membrane</location>
        <topology evidence="1">Multi-pass membrane protein</topology>
    </subcellularLocation>
</comment>
<comment type="caution">
    <text evidence="6">The sequence shown here is derived from an EMBL/GenBank/DDBJ whole genome shotgun (WGS) entry which is preliminary data.</text>
</comment>
<feature type="transmembrane region" description="Helical" evidence="5">
    <location>
        <begin position="372"/>
        <end position="393"/>
    </location>
</feature>
<accession>A0A948RW50</accession>
<keyword evidence="3 5" id="KW-1133">Transmembrane helix</keyword>
<feature type="transmembrane region" description="Helical" evidence="5">
    <location>
        <begin position="295"/>
        <end position="328"/>
    </location>
</feature>
<evidence type="ECO:0000256" key="5">
    <source>
        <dbReference type="SAM" id="Phobius"/>
    </source>
</evidence>
<dbReference type="NCBIfam" id="TIGR00785">
    <property type="entry name" value="dass"/>
    <property type="match status" value="1"/>
</dbReference>
<dbReference type="GO" id="GO:0005886">
    <property type="term" value="C:plasma membrane"/>
    <property type="evidence" value="ECO:0007669"/>
    <property type="project" value="TreeGrafter"/>
</dbReference>
<dbReference type="InterPro" id="IPR001898">
    <property type="entry name" value="SLC13A/DASS"/>
</dbReference>
<feature type="transmembrane region" description="Helical" evidence="5">
    <location>
        <begin position="340"/>
        <end position="360"/>
    </location>
</feature>
<dbReference type="Pfam" id="PF00939">
    <property type="entry name" value="Na_sulph_symp"/>
    <property type="match status" value="1"/>
</dbReference>
<feature type="transmembrane region" description="Helical" evidence="5">
    <location>
        <begin position="34"/>
        <end position="53"/>
    </location>
</feature>
<dbReference type="EMBL" id="JAHJDP010000042">
    <property type="protein sequence ID" value="MBU2691066.1"/>
    <property type="molecule type" value="Genomic_DNA"/>
</dbReference>
<keyword evidence="4 5" id="KW-0472">Membrane</keyword>
<sequence>MRDKPSLEQDPEGKPSHGVKPLGGAYTFLWESSWNTIILQLALVTLLIFLALPPPKGLSQEGFRAIAIFVTCFGLWITAAIPFAVTGLLAISLLSLFHVFTATEAFALFGNTAIFFILGSFILAAAIMKSGLSQRLALFILMRFGRSPRLLLAGVFLIAWSLSLIISEHAVAAVLIPVVLEISRAVGEKSGGSRYGKGLLIALGWGAVVGGTGTLLGGARAPLALGILRRLSGEEISFIEWTRVVFPVTVAMIPVSIAILFIFFSGDRPDVSQACRKLSERLAGLGPISRREKGIAMIFLLTVLCWIFLSGMVDLSTTAILASVALFVFRLVNWADTEEYVNWGIILMYGGAIALGTALSETGAAEWIASSILPWGAPTLVLVAVLVVLAAILTEGMSSAAVVAFLLPLAIGFATPLGLPARHLAYLIAVAAGLVYIFPMGAPPIAIIFSSKQLKVSDLLLPGVILHLVSWTVILLWVRYFWPLVGLN</sequence>
<dbReference type="PANTHER" id="PTHR10283:SF82">
    <property type="entry name" value="SOLUTE CARRIER FAMILY 13 MEMBER 2"/>
    <property type="match status" value="1"/>
</dbReference>
<evidence type="ECO:0000256" key="1">
    <source>
        <dbReference type="ARBA" id="ARBA00004141"/>
    </source>
</evidence>
<dbReference type="Proteomes" id="UP000777784">
    <property type="component" value="Unassembled WGS sequence"/>
</dbReference>
<feature type="transmembrane region" description="Helical" evidence="5">
    <location>
        <begin position="106"/>
        <end position="128"/>
    </location>
</feature>
<reference evidence="6" key="1">
    <citation type="submission" date="2021-05" db="EMBL/GenBank/DDBJ databases">
        <title>Energy efficiency and biological interactions define the core microbiome of deep oligotrophic groundwater.</title>
        <authorList>
            <person name="Mehrshad M."/>
            <person name="Lopez-Fernandez M."/>
            <person name="Bell E."/>
            <person name="Bernier-Latmani R."/>
            <person name="Bertilsson S."/>
            <person name="Dopson M."/>
        </authorList>
    </citation>
    <scope>NUCLEOTIDE SEQUENCE</scope>
    <source>
        <strain evidence="6">Modern_marine.mb.64</strain>
    </source>
</reference>
<evidence type="ECO:0000256" key="2">
    <source>
        <dbReference type="ARBA" id="ARBA00022692"/>
    </source>
</evidence>
<protein>
    <submittedName>
        <fullName evidence="6">DASS family sodium-coupled anion symporter</fullName>
    </submittedName>
</protein>
<name>A0A948RW50_UNCEI</name>
<dbReference type="PANTHER" id="PTHR10283">
    <property type="entry name" value="SOLUTE CARRIER FAMILY 13 MEMBER"/>
    <property type="match status" value="1"/>
</dbReference>
<dbReference type="AlphaFoldDB" id="A0A948RW50"/>
<feature type="transmembrane region" description="Helical" evidence="5">
    <location>
        <begin position="149"/>
        <end position="179"/>
    </location>
</feature>
<dbReference type="GO" id="GO:1905039">
    <property type="term" value="P:carboxylic acid transmembrane transport"/>
    <property type="evidence" value="ECO:0007669"/>
    <property type="project" value="UniProtKB-ARBA"/>
</dbReference>
<feature type="transmembrane region" description="Helical" evidence="5">
    <location>
        <begin position="199"/>
        <end position="223"/>
    </location>
</feature>
<gene>
    <name evidence="6" type="ORF">KJ970_09060</name>
</gene>